<dbReference type="CDD" id="cd19152">
    <property type="entry name" value="AKR_AKR15A"/>
    <property type="match status" value="1"/>
</dbReference>
<dbReference type="Proteomes" id="UP000626026">
    <property type="component" value="Unassembled WGS sequence"/>
</dbReference>
<evidence type="ECO:0000259" key="3">
    <source>
        <dbReference type="Pfam" id="PF00248"/>
    </source>
</evidence>
<dbReference type="Pfam" id="PF00248">
    <property type="entry name" value="Aldo_ket_red"/>
    <property type="match status" value="1"/>
</dbReference>
<feature type="signal peptide" evidence="2">
    <location>
        <begin position="1"/>
        <end position="24"/>
    </location>
</feature>
<feature type="region of interest" description="Disordered" evidence="1">
    <location>
        <begin position="25"/>
        <end position="48"/>
    </location>
</feature>
<dbReference type="InterPro" id="IPR023210">
    <property type="entry name" value="NADP_OxRdtase_dom"/>
</dbReference>
<dbReference type="PANTHER" id="PTHR42686:SF1">
    <property type="entry name" value="GH17980P-RELATED"/>
    <property type="match status" value="1"/>
</dbReference>
<keyword evidence="5" id="KW-1185">Reference proteome</keyword>
<evidence type="ECO:0000256" key="1">
    <source>
        <dbReference type="SAM" id="MobiDB-lite"/>
    </source>
</evidence>
<comment type="caution">
    <text evidence="4">The sequence shown here is derived from an EMBL/GenBank/DDBJ whole genome shotgun (WGS) entry which is preliminary data.</text>
</comment>
<dbReference type="PANTHER" id="PTHR42686">
    <property type="entry name" value="GH17980P-RELATED"/>
    <property type="match status" value="1"/>
</dbReference>
<feature type="chain" id="PRO_5046814752" evidence="2">
    <location>
        <begin position="25"/>
        <end position="373"/>
    </location>
</feature>
<proteinExistence type="predicted"/>
<feature type="domain" description="NADP-dependent oxidoreductase" evidence="3">
    <location>
        <begin position="50"/>
        <end position="360"/>
    </location>
</feature>
<dbReference type="RefSeq" id="WP_187786569.1">
    <property type="nucleotide sequence ID" value="NZ_JACTVA010000055.1"/>
</dbReference>
<dbReference type="SUPFAM" id="SSF51430">
    <property type="entry name" value="NAD(P)-linked oxidoreductase"/>
    <property type="match status" value="1"/>
</dbReference>
<evidence type="ECO:0000313" key="5">
    <source>
        <dbReference type="Proteomes" id="UP000626026"/>
    </source>
</evidence>
<protein>
    <submittedName>
        <fullName evidence="4">Aldo/keto reductase</fullName>
    </submittedName>
</protein>
<dbReference type="InterPro" id="IPR006311">
    <property type="entry name" value="TAT_signal"/>
</dbReference>
<dbReference type="Gene3D" id="3.20.20.100">
    <property type="entry name" value="NADP-dependent oxidoreductase domain"/>
    <property type="match status" value="1"/>
</dbReference>
<keyword evidence="2" id="KW-0732">Signal</keyword>
<evidence type="ECO:0000313" key="4">
    <source>
        <dbReference type="EMBL" id="MBC9209431.1"/>
    </source>
</evidence>
<reference evidence="4 5" key="1">
    <citation type="journal article" date="2013" name="Int. J. Syst. Evol. Microbiol.">
        <title>Roseomonas aerophila sp. nov., isolated from air.</title>
        <authorList>
            <person name="Kim S.J."/>
            <person name="Weon H.Y."/>
            <person name="Ahn J.H."/>
            <person name="Hong S.B."/>
            <person name="Seok S.J."/>
            <person name="Whang K.S."/>
            <person name="Kwon S.W."/>
        </authorList>
    </citation>
    <scope>NUCLEOTIDE SEQUENCE [LARGE SCALE GENOMIC DNA]</scope>
    <source>
        <strain evidence="4 5">NBRC 108923</strain>
    </source>
</reference>
<dbReference type="PROSITE" id="PS51318">
    <property type="entry name" value="TAT"/>
    <property type="match status" value="1"/>
</dbReference>
<gene>
    <name evidence="4" type="ORF">IBL26_21475</name>
</gene>
<dbReference type="EMBL" id="JACTVA010000055">
    <property type="protein sequence ID" value="MBC9209431.1"/>
    <property type="molecule type" value="Genomic_DNA"/>
</dbReference>
<dbReference type="InterPro" id="IPR020471">
    <property type="entry name" value="AKR"/>
</dbReference>
<accession>A0ABR7RSW1</accession>
<evidence type="ECO:0000256" key="2">
    <source>
        <dbReference type="SAM" id="SignalP"/>
    </source>
</evidence>
<organism evidence="4 5">
    <name type="scientific">Teichococcus aerophilus</name>
    <dbReference type="NCBI Taxonomy" id="1224513"/>
    <lineage>
        <taxon>Bacteria</taxon>
        <taxon>Pseudomonadati</taxon>
        <taxon>Pseudomonadota</taxon>
        <taxon>Alphaproteobacteria</taxon>
        <taxon>Acetobacterales</taxon>
        <taxon>Roseomonadaceae</taxon>
        <taxon>Roseomonas</taxon>
    </lineage>
</organism>
<sequence>MPARRTLLTAATMGAALFATAASAQPASGGAPGPLPRNEGGNGRWRPPQRIGMGGVALGNGLKIMTTEADALGAMQAAWDGGIRLFDTSPWYGLGVSERRMGVFLQSKLRDGFTLSTKVGRVLEPDAKMGLRDDVGNWRNAPPFRYRYDYTADGTRRSIEDSLQRLGVARIDIVYIHDLSPDNADMGDKWREQFEVARKGAIPALEKMKEEGLIKAWGLGVNRPDPILATLEVAEPDIFLAATQYSLADHEQALKGIIPACAAKGVSLMVGAPLNAGFLAGRDRFNYGPDIPPAMRQKREKLLAVAKRHDTDLRVAALHFLDAQPVVSCSIPGARNAQQARQNADALRTRVPADFWAELKREKLISAEAPVPA</sequence>
<name>A0ABR7RSW1_9PROT</name>
<dbReference type="InterPro" id="IPR036812">
    <property type="entry name" value="NAD(P)_OxRdtase_dom_sf"/>
</dbReference>